<dbReference type="Pfam" id="PF00152">
    <property type="entry name" value="tRNA-synt_2"/>
    <property type="match status" value="1"/>
</dbReference>
<dbReference type="InterPro" id="IPR002313">
    <property type="entry name" value="Lys-tRNA-ligase_II"/>
</dbReference>
<dbReference type="NCBIfam" id="TIGR00499">
    <property type="entry name" value="lysS_bact"/>
    <property type="match status" value="1"/>
</dbReference>
<dbReference type="GO" id="GO:0000287">
    <property type="term" value="F:magnesium ion binding"/>
    <property type="evidence" value="ECO:0007669"/>
    <property type="project" value="UniProtKB-UniRule"/>
</dbReference>
<evidence type="ECO:0000313" key="13">
    <source>
        <dbReference type="Proteomes" id="UP000051580"/>
    </source>
</evidence>
<dbReference type="GO" id="GO:0004824">
    <property type="term" value="F:lysine-tRNA ligase activity"/>
    <property type="evidence" value="ECO:0007669"/>
    <property type="project" value="UniProtKB-UniRule"/>
</dbReference>
<evidence type="ECO:0000256" key="2">
    <source>
        <dbReference type="ARBA" id="ARBA00022598"/>
    </source>
</evidence>
<dbReference type="SUPFAM" id="SSF55681">
    <property type="entry name" value="Class II aaRS and biotin synthetases"/>
    <property type="match status" value="1"/>
</dbReference>
<gene>
    <name evidence="9" type="primary">lysS</name>
    <name evidence="12" type="ORF">FD28_GL000124</name>
</gene>
<dbReference type="PRINTS" id="PR00982">
    <property type="entry name" value="TRNASYNTHLYS"/>
</dbReference>
<keyword evidence="6 9" id="KW-0648">Protein biosynthesis</keyword>
<dbReference type="CDD" id="cd00775">
    <property type="entry name" value="LysRS_core"/>
    <property type="match status" value="1"/>
</dbReference>
<evidence type="ECO:0000256" key="8">
    <source>
        <dbReference type="ARBA" id="ARBA00048573"/>
    </source>
</evidence>
<keyword evidence="3 9" id="KW-0479">Metal-binding</keyword>
<dbReference type="PANTHER" id="PTHR42918">
    <property type="entry name" value="LYSYL-TRNA SYNTHETASE"/>
    <property type="match status" value="1"/>
</dbReference>
<dbReference type="PATRIC" id="fig|1423753.3.peg.129"/>
<dbReference type="Proteomes" id="UP000051580">
    <property type="component" value="Unassembled WGS sequence"/>
</dbReference>
<protein>
    <recommendedName>
        <fullName evidence="9">Lysine--tRNA ligase</fullName>
        <ecNumber evidence="9">6.1.1.6</ecNumber>
    </recommendedName>
    <alternativeName>
        <fullName evidence="9">Lysyl-tRNA synthetase</fullName>
        <shortName evidence="9">LysRS</shortName>
    </alternativeName>
</protein>
<dbReference type="CDD" id="cd04322">
    <property type="entry name" value="LysRS_N"/>
    <property type="match status" value="1"/>
</dbReference>
<comment type="catalytic activity">
    <reaction evidence="8 9 10">
        <text>tRNA(Lys) + L-lysine + ATP = L-lysyl-tRNA(Lys) + AMP + diphosphate</text>
        <dbReference type="Rhea" id="RHEA:20792"/>
        <dbReference type="Rhea" id="RHEA-COMP:9696"/>
        <dbReference type="Rhea" id="RHEA-COMP:9697"/>
        <dbReference type="ChEBI" id="CHEBI:30616"/>
        <dbReference type="ChEBI" id="CHEBI:32551"/>
        <dbReference type="ChEBI" id="CHEBI:33019"/>
        <dbReference type="ChEBI" id="CHEBI:78442"/>
        <dbReference type="ChEBI" id="CHEBI:78529"/>
        <dbReference type="ChEBI" id="CHEBI:456215"/>
        <dbReference type="EC" id="6.1.1.6"/>
    </reaction>
</comment>
<name>A0A0R1V5U4_9LACO</name>
<reference evidence="12 13" key="1">
    <citation type="journal article" date="2015" name="Genome Announc.">
        <title>Expanding the biotechnology potential of lactobacilli through comparative genomics of 213 strains and associated genera.</title>
        <authorList>
            <person name="Sun Z."/>
            <person name="Harris H.M."/>
            <person name="McCann A."/>
            <person name="Guo C."/>
            <person name="Argimon S."/>
            <person name="Zhang W."/>
            <person name="Yang X."/>
            <person name="Jeffery I.B."/>
            <person name="Cooney J.C."/>
            <person name="Kagawa T.F."/>
            <person name="Liu W."/>
            <person name="Song Y."/>
            <person name="Salvetti E."/>
            <person name="Wrobel A."/>
            <person name="Rasinkangas P."/>
            <person name="Parkhill J."/>
            <person name="Rea M.C."/>
            <person name="O'Sullivan O."/>
            <person name="Ritari J."/>
            <person name="Douillard F.P."/>
            <person name="Paul Ross R."/>
            <person name="Yang R."/>
            <person name="Briner A.E."/>
            <person name="Felis G.E."/>
            <person name="de Vos W.M."/>
            <person name="Barrangou R."/>
            <person name="Klaenhammer T.R."/>
            <person name="Caufield P.W."/>
            <person name="Cui Y."/>
            <person name="Zhang H."/>
            <person name="O'Toole P.W."/>
        </authorList>
    </citation>
    <scope>NUCLEOTIDE SEQUENCE [LARGE SCALE GENOMIC DNA]</scope>
    <source>
        <strain evidence="12 13">DSM 16381</strain>
    </source>
</reference>
<dbReference type="InterPro" id="IPR018149">
    <property type="entry name" value="Lys-tRNA-synth_II_C"/>
</dbReference>
<dbReference type="GO" id="GO:0006430">
    <property type="term" value="P:lysyl-tRNA aminoacylation"/>
    <property type="evidence" value="ECO:0007669"/>
    <property type="project" value="UniProtKB-UniRule"/>
</dbReference>
<dbReference type="GO" id="GO:0000049">
    <property type="term" value="F:tRNA binding"/>
    <property type="evidence" value="ECO:0007669"/>
    <property type="project" value="TreeGrafter"/>
</dbReference>
<dbReference type="InterPro" id="IPR012340">
    <property type="entry name" value="NA-bd_OB-fold"/>
</dbReference>
<dbReference type="Gene3D" id="3.30.930.10">
    <property type="entry name" value="Bira Bifunctional Protein, Domain 2"/>
    <property type="match status" value="1"/>
</dbReference>
<dbReference type="InterPro" id="IPR004364">
    <property type="entry name" value="Aa-tRNA-synt_II"/>
</dbReference>
<evidence type="ECO:0000256" key="3">
    <source>
        <dbReference type="ARBA" id="ARBA00022723"/>
    </source>
</evidence>
<comment type="similarity">
    <text evidence="1 9">Belongs to the class-II aminoacyl-tRNA synthetase family.</text>
</comment>
<evidence type="ECO:0000256" key="10">
    <source>
        <dbReference type="RuleBase" id="RU000336"/>
    </source>
</evidence>
<feature type="binding site" evidence="9">
    <location>
        <position position="440"/>
    </location>
    <ligand>
        <name>Mg(2+)</name>
        <dbReference type="ChEBI" id="CHEBI:18420"/>
        <label>1</label>
    </ligand>
</feature>
<dbReference type="InterPro" id="IPR044136">
    <property type="entry name" value="Lys-tRNA-ligase_II_N"/>
</dbReference>
<dbReference type="FunFam" id="2.40.50.140:FF:000024">
    <property type="entry name" value="Lysine--tRNA ligase"/>
    <property type="match status" value="1"/>
</dbReference>
<dbReference type="GO" id="GO:0005829">
    <property type="term" value="C:cytosol"/>
    <property type="evidence" value="ECO:0007669"/>
    <property type="project" value="TreeGrafter"/>
</dbReference>
<keyword evidence="5 9" id="KW-0067">ATP-binding</keyword>
<dbReference type="EC" id="6.1.1.6" evidence="9"/>
<evidence type="ECO:0000313" key="12">
    <source>
        <dbReference type="EMBL" id="KRL98325.1"/>
    </source>
</evidence>
<evidence type="ECO:0000256" key="6">
    <source>
        <dbReference type="ARBA" id="ARBA00022917"/>
    </source>
</evidence>
<comment type="subunit">
    <text evidence="9">Homodimer.</text>
</comment>
<dbReference type="InterPro" id="IPR045864">
    <property type="entry name" value="aa-tRNA-synth_II/BPL/LPL"/>
</dbReference>
<dbReference type="GO" id="GO:0140096">
    <property type="term" value="F:catalytic activity, acting on a protein"/>
    <property type="evidence" value="ECO:0007669"/>
    <property type="project" value="UniProtKB-ARBA"/>
</dbReference>
<dbReference type="PANTHER" id="PTHR42918:SF15">
    <property type="entry name" value="LYSINE--TRNA LIGASE, CHLOROPLASTIC_MITOCHONDRIAL"/>
    <property type="match status" value="1"/>
</dbReference>
<comment type="cofactor">
    <cofactor evidence="9 10">
        <name>Mg(2+)</name>
        <dbReference type="ChEBI" id="CHEBI:18420"/>
    </cofactor>
    <text evidence="9 10">Binds 3 Mg(2+) ions per subunit.</text>
</comment>
<keyword evidence="9 10" id="KW-0460">Magnesium</keyword>
<feature type="binding site" evidence="9">
    <location>
        <position position="447"/>
    </location>
    <ligand>
        <name>Mg(2+)</name>
        <dbReference type="ChEBI" id="CHEBI:18420"/>
        <label>2</label>
    </ligand>
</feature>
<dbReference type="HAMAP" id="MF_00252">
    <property type="entry name" value="Lys_tRNA_synth_class2"/>
    <property type="match status" value="1"/>
</dbReference>
<dbReference type="STRING" id="1423753.FD28_GL000124"/>
<accession>A0A0R1V5U4</accession>
<dbReference type="AlphaFoldDB" id="A0A0R1V5U4"/>
<keyword evidence="4 9" id="KW-0547">Nucleotide-binding</keyword>
<evidence type="ECO:0000259" key="11">
    <source>
        <dbReference type="PROSITE" id="PS50862"/>
    </source>
</evidence>
<evidence type="ECO:0000256" key="5">
    <source>
        <dbReference type="ARBA" id="ARBA00022840"/>
    </source>
</evidence>
<dbReference type="InterPro" id="IPR004365">
    <property type="entry name" value="NA-bd_OB_tRNA"/>
</dbReference>
<dbReference type="InterPro" id="IPR006195">
    <property type="entry name" value="aa-tRNA-synth_II"/>
</dbReference>
<dbReference type="GO" id="GO:0016740">
    <property type="term" value="F:transferase activity"/>
    <property type="evidence" value="ECO:0007669"/>
    <property type="project" value="UniProtKB-ARBA"/>
</dbReference>
<dbReference type="PROSITE" id="PS50862">
    <property type="entry name" value="AA_TRNA_LIGASE_II"/>
    <property type="match status" value="1"/>
</dbReference>
<dbReference type="EMBL" id="AZFS01000006">
    <property type="protein sequence ID" value="KRL98325.1"/>
    <property type="molecule type" value="Genomic_DNA"/>
</dbReference>
<evidence type="ECO:0000256" key="9">
    <source>
        <dbReference type="HAMAP-Rule" id="MF_00252"/>
    </source>
</evidence>
<evidence type="ECO:0000256" key="4">
    <source>
        <dbReference type="ARBA" id="ARBA00022741"/>
    </source>
</evidence>
<sequence>MTENQLNLKEVWIHDIFLNQYLIGGHNMGNSKNNNAAPTDLNDQMQVRRDKMNKLQEQGIAPFGHRFDRTDDSQSLTEKYDKYDKEELMEDKHYVAVAGRITGKRGSGKAGFIDLLDRTGVVQGYARQDELGEDKYALYKTLDLGDFIGAKGYVIKTNTGALTLRFTDFEFLSKALRPLPDKYHGLTNPETIYRQRYLDLISNHDSFDRFIKVTQIKKAIREYLDGEGYLEVDTPVLQTEAGGAEARPFVTHSNAFDIPLYLRIATELYLKRLIVGGMEKVYELGKDFRNEGTDLRHNPEFNMVEVYTAYADYTDVMDLTENIFRYVANKVNGSGKLTYQGKDIDLDSDFKRVHMVDAVKDATGIDFWQPMSDEDARKIAEENGIHCEPYWKVGHIINAIFEEKVQDNLINPTFIYGHPVEISPLAKKNPKDPRFTDRFELYINGDEFGNAFTELNDPIDQKQRFEAQDTERAAGNEEAHGIDSDYIEAMEYGMPPTGGLGIGIDRMTMLLTDSASIRDVMLFPTMRPND</sequence>
<dbReference type="GO" id="GO:0005524">
    <property type="term" value="F:ATP binding"/>
    <property type="evidence" value="ECO:0007669"/>
    <property type="project" value="UniProtKB-UniRule"/>
</dbReference>
<proteinExistence type="inferred from homology"/>
<dbReference type="NCBIfam" id="NF001756">
    <property type="entry name" value="PRK00484.1"/>
    <property type="match status" value="1"/>
</dbReference>
<comment type="caution">
    <text evidence="12">The sequence shown here is derived from an EMBL/GenBank/DDBJ whole genome shotgun (WGS) entry which is preliminary data.</text>
</comment>
<keyword evidence="7 9" id="KW-0030">Aminoacyl-tRNA synthetase</keyword>
<dbReference type="Pfam" id="PF01336">
    <property type="entry name" value="tRNA_anti-codon"/>
    <property type="match status" value="1"/>
</dbReference>
<dbReference type="SUPFAM" id="SSF50249">
    <property type="entry name" value="Nucleic acid-binding proteins"/>
    <property type="match status" value="1"/>
</dbReference>
<keyword evidence="13" id="KW-1185">Reference proteome</keyword>
<dbReference type="Gene3D" id="2.40.50.140">
    <property type="entry name" value="Nucleic acid-binding proteins"/>
    <property type="match status" value="1"/>
</dbReference>
<keyword evidence="9" id="KW-0963">Cytoplasm</keyword>
<organism evidence="12 13">
    <name type="scientific">Levilactobacillus hammesii DSM 16381</name>
    <dbReference type="NCBI Taxonomy" id="1423753"/>
    <lineage>
        <taxon>Bacteria</taxon>
        <taxon>Bacillati</taxon>
        <taxon>Bacillota</taxon>
        <taxon>Bacilli</taxon>
        <taxon>Lactobacillales</taxon>
        <taxon>Lactobacillaceae</taxon>
        <taxon>Levilactobacillus</taxon>
    </lineage>
</organism>
<feature type="domain" description="Aminoacyl-transfer RNA synthetases class-II family profile" evidence="11">
    <location>
        <begin position="214"/>
        <end position="528"/>
    </location>
</feature>
<evidence type="ECO:0000256" key="7">
    <source>
        <dbReference type="ARBA" id="ARBA00023146"/>
    </source>
</evidence>
<feature type="binding site" evidence="9">
    <location>
        <position position="447"/>
    </location>
    <ligand>
        <name>Mg(2+)</name>
        <dbReference type="ChEBI" id="CHEBI:18420"/>
        <label>1</label>
    </ligand>
</feature>
<evidence type="ECO:0000256" key="1">
    <source>
        <dbReference type="ARBA" id="ARBA00008226"/>
    </source>
</evidence>
<comment type="subcellular location">
    <subcellularLocation>
        <location evidence="9">Cytoplasm</location>
    </subcellularLocation>
</comment>
<keyword evidence="2 9" id="KW-0436">Ligase</keyword>